<feature type="compositionally biased region" description="Polar residues" evidence="1">
    <location>
        <begin position="1"/>
        <end position="10"/>
    </location>
</feature>
<feature type="compositionally biased region" description="Polar residues" evidence="1">
    <location>
        <begin position="48"/>
        <end position="66"/>
    </location>
</feature>
<evidence type="ECO:0000313" key="3">
    <source>
        <dbReference type="Proteomes" id="UP000815325"/>
    </source>
</evidence>
<feature type="compositionally biased region" description="Basic and acidic residues" evidence="1">
    <location>
        <begin position="73"/>
        <end position="91"/>
    </location>
</feature>
<protein>
    <recommendedName>
        <fullName evidence="4">Encoded protein</fullName>
    </recommendedName>
</protein>
<name>A0ABQ7FXF5_DUNSA</name>
<reference evidence="2" key="1">
    <citation type="submission" date="2017-08" db="EMBL/GenBank/DDBJ databases">
        <authorList>
            <person name="Polle J.E."/>
            <person name="Barry K."/>
            <person name="Cushman J."/>
            <person name="Schmutz J."/>
            <person name="Tran D."/>
            <person name="Hathwaick L.T."/>
            <person name="Yim W.C."/>
            <person name="Jenkins J."/>
            <person name="Mckie-Krisberg Z.M."/>
            <person name="Prochnik S."/>
            <person name="Lindquist E."/>
            <person name="Dockter R.B."/>
            <person name="Adam C."/>
            <person name="Molina H."/>
            <person name="Bunkerborg J."/>
            <person name="Jin E."/>
            <person name="Buchheim M."/>
            <person name="Magnuson J."/>
        </authorList>
    </citation>
    <scope>NUCLEOTIDE SEQUENCE</scope>
    <source>
        <strain evidence="2">CCAP 19/18</strain>
    </source>
</reference>
<evidence type="ECO:0000256" key="1">
    <source>
        <dbReference type="SAM" id="MobiDB-lite"/>
    </source>
</evidence>
<organism evidence="2 3">
    <name type="scientific">Dunaliella salina</name>
    <name type="common">Green alga</name>
    <name type="synonym">Protococcus salinus</name>
    <dbReference type="NCBI Taxonomy" id="3046"/>
    <lineage>
        <taxon>Eukaryota</taxon>
        <taxon>Viridiplantae</taxon>
        <taxon>Chlorophyta</taxon>
        <taxon>core chlorophytes</taxon>
        <taxon>Chlorophyceae</taxon>
        <taxon>CS clade</taxon>
        <taxon>Chlamydomonadales</taxon>
        <taxon>Dunaliellaceae</taxon>
        <taxon>Dunaliella</taxon>
    </lineage>
</organism>
<feature type="region of interest" description="Disordered" evidence="1">
    <location>
        <begin position="1"/>
        <end position="111"/>
    </location>
</feature>
<evidence type="ECO:0008006" key="4">
    <source>
        <dbReference type="Google" id="ProtNLM"/>
    </source>
</evidence>
<comment type="caution">
    <text evidence="2">The sequence shown here is derived from an EMBL/GenBank/DDBJ whole genome shotgun (WGS) entry which is preliminary data.</text>
</comment>
<sequence length="128" mass="14337">MQTTGGVSLTPSPPAGAPTHPAPKCTEARTSYLPPPAERDRSYPIRPSRNQFPVPNQSTEFKTLKQQDFPPDLLRRPDFERSRPARHKDSGRLLPVDCPTPQFTTQSRTDYQSQVHSVREVGCSKIVL</sequence>
<gene>
    <name evidence="2" type="ORF">DUNSADRAFT_1477</name>
</gene>
<dbReference type="EMBL" id="MU070615">
    <property type="protein sequence ID" value="KAF5827032.1"/>
    <property type="molecule type" value="Genomic_DNA"/>
</dbReference>
<keyword evidence="3" id="KW-1185">Reference proteome</keyword>
<proteinExistence type="predicted"/>
<accession>A0ABQ7FXF5</accession>
<evidence type="ECO:0000313" key="2">
    <source>
        <dbReference type="EMBL" id="KAF5827032.1"/>
    </source>
</evidence>
<dbReference type="Proteomes" id="UP000815325">
    <property type="component" value="Unassembled WGS sequence"/>
</dbReference>
<feature type="compositionally biased region" description="Polar residues" evidence="1">
    <location>
        <begin position="101"/>
        <end position="111"/>
    </location>
</feature>